<accession>A0A067MVP1</accession>
<keyword evidence="3" id="KW-1185">Reference proteome</keyword>
<dbReference type="EMBL" id="KL198031">
    <property type="protein sequence ID" value="KDQ15636.1"/>
    <property type="molecule type" value="Genomic_DNA"/>
</dbReference>
<evidence type="ECO:0000313" key="3">
    <source>
        <dbReference type="Proteomes" id="UP000027195"/>
    </source>
</evidence>
<feature type="compositionally biased region" description="Acidic residues" evidence="1">
    <location>
        <begin position="103"/>
        <end position="118"/>
    </location>
</feature>
<organism evidence="2 3">
    <name type="scientific">Botryobasidium botryosum (strain FD-172 SS1)</name>
    <dbReference type="NCBI Taxonomy" id="930990"/>
    <lineage>
        <taxon>Eukaryota</taxon>
        <taxon>Fungi</taxon>
        <taxon>Dikarya</taxon>
        <taxon>Basidiomycota</taxon>
        <taxon>Agaricomycotina</taxon>
        <taxon>Agaricomycetes</taxon>
        <taxon>Cantharellales</taxon>
        <taxon>Botryobasidiaceae</taxon>
        <taxon>Botryobasidium</taxon>
    </lineage>
</organism>
<evidence type="ECO:0008006" key="4">
    <source>
        <dbReference type="Google" id="ProtNLM"/>
    </source>
</evidence>
<evidence type="ECO:0000313" key="2">
    <source>
        <dbReference type="EMBL" id="KDQ15636.1"/>
    </source>
</evidence>
<protein>
    <recommendedName>
        <fullName evidence="4">EKC/KEOPS complex subunit GON7</fullName>
    </recommendedName>
</protein>
<evidence type="ECO:0000256" key="1">
    <source>
        <dbReference type="SAM" id="MobiDB-lite"/>
    </source>
</evidence>
<dbReference type="AlphaFoldDB" id="A0A067MVP1"/>
<reference evidence="3" key="1">
    <citation type="journal article" date="2014" name="Proc. Natl. Acad. Sci. U.S.A.">
        <title>Extensive sampling of basidiomycete genomes demonstrates inadequacy of the white-rot/brown-rot paradigm for wood decay fungi.</title>
        <authorList>
            <person name="Riley R."/>
            <person name="Salamov A.A."/>
            <person name="Brown D.W."/>
            <person name="Nagy L.G."/>
            <person name="Floudas D."/>
            <person name="Held B.W."/>
            <person name="Levasseur A."/>
            <person name="Lombard V."/>
            <person name="Morin E."/>
            <person name="Otillar R."/>
            <person name="Lindquist E.A."/>
            <person name="Sun H."/>
            <person name="LaButti K.M."/>
            <person name="Schmutz J."/>
            <person name="Jabbour D."/>
            <person name="Luo H."/>
            <person name="Baker S.E."/>
            <person name="Pisabarro A.G."/>
            <person name="Walton J.D."/>
            <person name="Blanchette R.A."/>
            <person name="Henrissat B."/>
            <person name="Martin F."/>
            <person name="Cullen D."/>
            <person name="Hibbett D.S."/>
            <person name="Grigoriev I.V."/>
        </authorList>
    </citation>
    <scope>NUCLEOTIDE SEQUENCE [LARGE SCALE GENOMIC DNA]</scope>
    <source>
        <strain evidence="3">FD-172 SS1</strain>
    </source>
</reference>
<feature type="region of interest" description="Disordered" evidence="1">
    <location>
        <begin position="71"/>
        <end position="118"/>
    </location>
</feature>
<dbReference type="InParanoid" id="A0A067MVP1"/>
<feature type="region of interest" description="Disordered" evidence="1">
    <location>
        <begin position="18"/>
        <end position="53"/>
    </location>
</feature>
<proteinExistence type="predicted"/>
<gene>
    <name evidence="2" type="ORF">BOTBODRAFT_173727</name>
</gene>
<dbReference type="OrthoDB" id="2553859at2759"/>
<feature type="compositionally biased region" description="Basic and acidic residues" evidence="1">
    <location>
        <begin position="84"/>
        <end position="97"/>
    </location>
</feature>
<dbReference type="Proteomes" id="UP000027195">
    <property type="component" value="Unassembled WGS sequence"/>
</dbReference>
<sequence length="118" mass="12579">MLPPNSQPAITISYAYNLPAGITPPKSGDKDLPSSGTNTFPIPVAPSESGASAVTSTAYYAAALEAVRESRRQMGEEMTAWRDAVGDKEKNKEKEAASAKAAEEDEEDENDEVDDEEA</sequence>
<name>A0A067MVP1_BOTB1</name>
<dbReference type="HOGENOM" id="CLU_148177_0_0_1"/>